<dbReference type="SUPFAM" id="SSF51905">
    <property type="entry name" value="FAD/NAD(P)-binding domain"/>
    <property type="match status" value="1"/>
</dbReference>
<evidence type="ECO:0000259" key="1">
    <source>
        <dbReference type="Pfam" id="PF01593"/>
    </source>
</evidence>
<organism evidence="2 3">
    <name type="scientific">Ureibacillus acetophenoni</name>
    <dbReference type="NCBI Taxonomy" id="614649"/>
    <lineage>
        <taxon>Bacteria</taxon>
        <taxon>Bacillati</taxon>
        <taxon>Bacillota</taxon>
        <taxon>Bacilli</taxon>
        <taxon>Bacillales</taxon>
        <taxon>Caryophanaceae</taxon>
        <taxon>Ureibacillus</taxon>
    </lineage>
</organism>
<dbReference type="AlphaFoldDB" id="A0A285UN58"/>
<dbReference type="RefSeq" id="WP_235864636.1">
    <property type="nucleotide sequence ID" value="NZ_OBQC01000015.1"/>
</dbReference>
<keyword evidence="3" id="KW-1185">Reference proteome</keyword>
<dbReference type="Pfam" id="PF01593">
    <property type="entry name" value="Amino_oxidase"/>
    <property type="match status" value="1"/>
</dbReference>
<dbReference type="InterPro" id="IPR002937">
    <property type="entry name" value="Amino_oxidase"/>
</dbReference>
<accession>A0A285UN58</accession>
<dbReference type="GO" id="GO:0016491">
    <property type="term" value="F:oxidoreductase activity"/>
    <property type="evidence" value="ECO:0007669"/>
    <property type="project" value="InterPro"/>
</dbReference>
<dbReference type="PANTHER" id="PTHR42923">
    <property type="entry name" value="PROTOPORPHYRINOGEN OXIDASE"/>
    <property type="match status" value="1"/>
</dbReference>
<reference evidence="3" key="1">
    <citation type="submission" date="2017-08" db="EMBL/GenBank/DDBJ databases">
        <authorList>
            <person name="Varghese N."/>
            <person name="Submissions S."/>
        </authorList>
    </citation>
    <scope>NUCLEOTIDE SEQUENCE [LARGE SCALE GENOMIC DNA]</scope>
    <source>
        <strain evidence="3">JC23</strain>
    </source>
</reference>
<protein>
    <submittedName>
        <fullName evidence="2">Phytoene dehydrogenase-like protein</fullName>
    </submittedName>
</protein>
<dbReference type="Proteomes" id="UP000219252">
    <property type="component" value="Unassembled WGS sequence"/>
</dbReference>
<dbReference type="Gene3D" id="3.90.660.50">
    <property type="match status" value="1"/>
</dbReference>
<evidence type="ECO:0000313" key="2">
    <source>
        <dbReference type="EMBL" id="SOC43269.1"/>
    </source>
</evidence>
<sequence length="449" mass="50037">MLSQSISYPRYEYENKFRGYIKLTKQWDVVIIGGGLAGLVSANFLAKSNLSVLVLEKGKTVGGRAKTDRISDQLFNIGPHALYKKGKAKLILEQVGIKIHGKSPKLDGILVDKETHYRAPFNLVGVFTTRYFNMKDRFHWLKALLTILKMKSDSLSQLTFSQWVEQITPSKAVQSVLLLLARLSTYCNAPDQVSAKIVVSQLKSVMSGVLYLDGGWQSMIDQLHNKAVLLGSEIRSHQTVKQIIPSKQDNAFEIILANGESISTKNILSTISPLELLGLLGEHAPTAMKGIFSKFTPVKGATFDVALTQLPDPTKLFALDLNDPLYYSVHSTYARLSNDPKNIILHVFKYLQPDEQVDAKVVKLELEQFLEKVQPGWKRYEITSRFIPHITVNERLPLPEDETRLNSSKSAIPGLYLAGDWASPDSILSEAAVTSAKQAALEIIQKEKS</sequence>
<dbReference type="PANTHER" id="PTHR42923:SF3">
    <property type="entry name" value="PROTOPORPHYRINOGEN OXIDASE"/>
    <property type="match status" value="1"/>
</dbReference>
<name>A0A285UN58_9BACL</name>
<dbReference type="EMBL" id="OBQC01000015">
    <property type="protein sequence ID" value="SOC43269.1"/>
    <property type="molecule type" value="Genomic_DNA"/>
</dbReference>
<proteinExistence type="predicted"/>
<dbReference type="Gene3D" id="3.50.50.60">
    <property type="entry name" value="FAD/NAD(P)-binding domain"/>
    <property type="match status" value="1"/>
</dbReference>
<feature type="domain" description="Amine oxidase" evidence="1">
    <location>
        <begin position="36"/>
        <end position="444"/>
    </location>
</feature>
<dbReference type="InterPro" id="IPR050464">
    <property type="entry name" value="Zeta_carotene_desat/Oxidored"/>
</dbReference>
<dbReference type="InterPro" id="IPR036188">
    <property type="entry name" value="FAD/NAD-bd_sf"/>
</dbReference>
<gene>
    <name evidence="2" type="ORF">SAMN05877842_11556</name>
</gene>
<evidence type="ECO:0000313" key="3">
    <source>
        <dbReference type="Proteomes" id="UP000219252"/>
    </source>
</evidence>